<accession>A0A0B6Z7K3</accession>
<evidence type="ECO:0000313" key="1">
    <source>
        <dbReference type="EMBL" id="CEK64468.1"/>
    </source>
</evidence>
<organism evidence="1">
    <name type="scientific">Arion vulgaris</name>
    <dbReference type="NCBI Taxonomy" id="1028688"/>
    <lineage>
        <taxon>Eukaryota</taxon>
        <taxon>Metazoa</taxon>
        <taxon>Spiralia</taxon>
        <taxon>Lophotrochozoa</taxon>
        <taxon>Mollusca</taxon>
        <taxon>Gastropoda</taxon>
        <taxon>Heterobranchia</taxon>
        <taxon>Euthyneura</taxon>
        <taxon>Panpulmonata</taxon>
        <taxon>Eupulmonata</taxon>
        <taxon>Stylommatophora</taxon>
        <taxon>Helicina</taxon>
        <taxon>Arionoidea</taxon>
        <taxon>Arionidae</taxon>
        <taxon>Arion</taxon>
    </lineage>
</organism>
<protein>
    <submittedName>
        <fullName evidence="1">Uncharacterized protein</fullName>
    </submittedName>
</protein>
<reference evidence="1" key="1">
    <citation type="submission" date="2014-12" db="EMBL/GenBank/DDBJ databases">
        <title>Insight into the proteome of Arion vulgaris.</title>
        <authorList>
            <person name="Aradska J."/>
            <person name="Bulat T."/>
            <person name="Smidak R."/>
            <person name="Sarate P."/>
            <person name="Gangsoo J."/>
            <person name="Sialana F."/>
            <person name="Bilban M."/>
            <person name="Lubec G."/>
        </authorList>
    </citation>
    <scope>NUCLEOTIDE SEQUENCE</scope>
    <source>
        <tissue evidence="1">Skin</tissue>
    </source>
</reference>
<gene>
    <name evidence="1" type="primary">ORF51859</name>
</gene>
<name>A0A0B6Z7K3_9EUPU</name>
<proteinExistence type="predicted"/>
<dbReference type="AlphaFoldDB" id="A0A0B6Z7K3"/>
<feature type="non-terminal residue" evidence="1">
    <location>
        <position position="1"/>
    </location>
</feature>
<sequence>DKRIFLPKNKRSWNGKEQHSLYEWCKKKVVGSIHTTDGPQVRKGIGTPTSYIL</sequence>
<dbReference type="EMBL" id="HACG01017603">
    <property type="protein sequence ID" value="CEK64468.1"/>
    <property type="molecule type" value="Transcribed_RNA"/>
</dbReference>